<dbReference type="PANTHER" id="PTHR47816:SF5">
    <property type="entry name" value="RIBOSOMAL RNA LARGE SUBUNIT METHYLTRANSFERASE G"/>
    <property type="match status" value="1"/>
</dbReference>
<dbReference type="EMBL" id="VIKR01000002">
    <property type="protein sequence ID" value="TQV75524.1"/>
    <property type="molecule type" value="Genomic_DNA"/>
</dbReference>
<dbReference type="OrthoDB" id="29650at2"/>
<protein>
    <submittedName>
        <fullName evidence="8">Class I SAM-dependent methyltransferase</fullName>
    </submittedName>
</protein>
<dbReference type="SUPFAM" id="SSF53335">
    <property type="entry name" value="S-adenosyl-L-methionine-dependent methyltransferases"/>
    <property type="match status" value="1"/>
</dbReference>
<dbReference type="InterPro" id="IPR029063">
    <property type="entry name" value="SAM-dependent_MTases_sf"/>
</dbReference>
<dbReference type="Proteomes" id="UP000317839">
    <property type="component" value="Unassembled WGS sequence"/>
</dbReference>
<evidence type="ECO:0000256" key="5">
    <source>
        <dbReference type="ARBA" id="ARBA00022691"/>
    </source>
</evidence>
<evidence type="ECO:0000313" key="8">
    <source>
        <dbReference type="EMBL" id="TQV75524.1"/>
    </source>
</evidence>
<keyword evidence="9" id="KW-1185">Reference proteome</keyword>
<dbReference type="Pfam" id="PF05175">
    <property type="entry name" value="MTS"/>
    <property type="match status" value="1"/>
</dbReference>
<comment type="caution">
    <text evidence="8">The sequence shown here is derived from an EMBL/GenBank/DDBJ whole genome shotgun (WGS) entry which is preliminary data.</text>
</comment>
<dbReference type="GO" id="GO:0005737">
    <property type="term" value="C:cytoplasm"/>
    <property type="evidence" value="ECO:0007669"/>
    <property type="project" value="InterPro"/>
</dbReference>
<dbReference type="InterPro" id="IPR017237">
    <property type="entry name" value="RLMG"/>
</dbReference>
<dbReference type="PROSITE" id="PS00092">
    <property type="entry name" value="N6_MTASE"/>
    <property type="match status" value="1"/>
</dbReference>
<keyword evidence="4 8" id="KW-0808">Transferase</keyword>
<reference evidence="8 9" key="1">
    <citation type="submission" date="2019-06" db="EMBL/GenBank/DDBJ databases">
        <title>Draft genome of Aliikangiella marina GYP-15.</title>
        <authorList>
            <person name="Wang G."/>
        </authorList>
    </citation>
    <scope>NUCLEOTIDE SEQUENCE [LARGE SCALE GENOMIC DNA]</scope>
    <source>
        <strain evidence="8 9">GYP-15</strain>
    </source>
</reference>
<keyword evidence="1" id="KW-0963">Cytoplasm</keyword>
<dbReference type="InterPro" id="IPR058679">
    <property type="entry name" value="RlmG_N"/>
</dbReference>
<dbReference type="GO" id="GO:0003676">
    <property type="term" value="F:nucleic acid binding"/>
    <property type="evidence" value="ECO:0007669"/>
    <property type="project" value="InterPro"/>
</dbReference>
<evidence type="ECO:0000259" key="7">
    <source>
        <dbReference type="Pfam" id="PF26049"/>
    </source>
</evidence>
<name>A0A545TE76_9GAMM</name>
<evidence type="ECO:0000259" key="6">
    <source>
        <dbReference type="Pfam" id="PF05175"/>
    </source>
</evidence>
<evidence type="ECO:0000256" key="1">
    <source>
        <dbReference type="ARBA" id="ARBA00022490"/>
    </source>
</evidence>
<organism evidence="8 9">
    <name type="scientific">Aliikangiella marina</name>
    <dbReference type="NCBI Taxonomy" id="1712262"/>
    <lineage>
        <taxon>Bacteria</taxon>
        <taxon>Pseudomonadati</taxon>
        <taxon>Pseudomonadota</taxon>
        <taxon>Gammaproteobacteria</taxon>
        <taxon>Oceanospirillales</taxon>
        <taxon>Pleioneaceae</taxon>
        <taxon>Aliikangiella</taxon>
    </lineage>
</organism>
<evidence type="ECO:0000313" key="9">
    <source>
        <dbReference type="Proteomes" id="UP000317839"/>
    </source>
</evidence>
<evidence type="ECO:0000256" key="3">
    <source>
        <dbReference type="ARBA" id="ARBA00022603"/>
    </source>
</evidence>
<sequence length="396" mass="44128">MNLSTIAQFNLQRYPKTNDPSLRAWNAADEYLVKYLSQALAPNANSKSLKAIIINDQFGALTLALRSLQPLIWTDSYLSLQAITQNLKENIESVDLETFVDQQSVSLQLEETDKSVFLAHENGDLLTDQFDLVVMRVPKHNSLLQLQLQAIKPLLGNDTLVVAGGMTKEIHNSTTRIFENIIGPTRTTLAEKKSRLIISQNVPKHVTQLDIASYTIADQGLQAIGLPGVFSREKLDLGARVLIEYLPDIASNTLVADVGCGNGVLGALMAKKQPQSQIILCDESALAIHSARLTFAANRLTNGLCYHSDVFDAVPQSNFDYILCNPPFHQQNTQTLSIATKMFLQSAERLKSSGELRVVANRHLKYGPILRRYFKKVTIISDDKRFIVWLAREPKK</sequence>
<feature type="domain" description="Methyltransferase small" evidence="6">
    <location>
        <begin position="224"/>
        <end position="388"/>
    </location>
</feature>
<dbReference type="Gene3D" id="3.40.50.150">
    <property type="entry name" value="Vaccinia Virus protein VP39"/>
    <property type="match status" value="2"/>
</dbReference>
<dbReference type="GO" id="GO:0008990">
    <property type="term" value="F:rRNA (guanine-N2-)-methyltransferase activity"/>
    <property type="evidence" value="ECO:0007669"/>
    <property type="project" value="InterPro"/>
</dbReference>
<dbReference type="InterPro" id="IPR002052">
    <property type="entry name" value="DNA_methylase_N6_adenine_CS"/>
</dbReference>
<dbReference type="RefSeq" id="WP_142942138.1">
    <property type="nucleotide sequence ID" value="NZ_VIKR01000002.1"/>
</dbReference>
<dbReference type="InterPro" id="IPR046977">
    <property type="entry name" value="RsmC/RlmG"/>
</dbReference>
<dbReference type="CDD" id="cd02440">
    <property type="entry name" value="AdoMet_MTases"/>
    <property type="match status" value="1"/>
</dbReference>
<dbReference type="AlphaFoldDB" id="A0A545TE76"/>
<evidence type="ECO:0000256" key="2">
    <source>
        <dbReference type="ARBA" id="ARBA00022552"/>
    </source>
</evidence>
<gene>
    <name evidence="8" type="ORF">FLL45_11455</name>
</gene>
<proteinExistence type="predicted"/>
<feature type="domain" description="RlmG N-terminal" evidence="7">
    <location>
        <begin position="7"/>
        <end position="200"/>
    </location>
</feature>
<dbReference type="PIRSF" id="PIRSF037565">
    <property type="entry name" value="RRNA_m2G_Mtase_RsmD_prd"/>
    <property type="match status" value="1"/>
</dbReference>
<dbReference type="Pfam" id="PF26049">
    <property type="entry name" value="RLMG_N"/>
    <property type="match status" value="1"/>
</dbReference>
<keyword evidence="5" id="KW-0949">S-adenosyl-L-methionine</keyword>
<keyword evidence="3 8" id="KW-0489">Methyltransferase</keyword>
<dbReference type="PANTHER" id="PTHR47816">
    <property type="entry name" value="RIBOSOMAL RNA SMALL SUBUNIT METHYLTRANSFERASE C"/>
    <property type="match status" value="1"/>
</dbReference>
<accession>A0A545TE76</accession>
<keyword evidence="2" id="KW-0698">rRNA processing</keyword>
<evidence type="ECO:0000256" key="4">
    <source>
        <dbReference type="ARBA" id="ARBA00022679"/>
    </source>
</evidence>
<dbReference type="InterPro" id="IPR007848">
    <property type="entry name" value="Small_mtfrase_dom"/>
</dbReference>